<feature type="transmembrane region" description="Helical" evidence="14">
    <location>
        <begin position="265"/>
        <end position="285"/>
    </location>
</feature>
<dbReference type="PROSITE" id="PS50885">
    <property type="entry name" value="HAMP"/>
    <property type="match status" value="1"/>
</dbReference>
<organism evidence="17 18">
    <name type="scientific">Clostridium butyricum</name>
    <dbReference type="NCBI Taxonomy" id="1492"/>
    <lineage>
        <taxon>Bacteria</taxon>
        <taxon>Bacillati</taxon>
        <taxon>Bacillota</taxon>
        <taxon>Clostridia</taxon>
        <taxon>Eubacteriales</taxon>
        <taxon>Clostridiaceae</taxon>
        <taxon>Clostridium</taxon>
    </lineage>
</organism>
<evidence type="ECO:0000256" key="11">
    <source>
        <dbReference type="ARBA" id="ARBA00022989"/>
    </source>
</evidence>
<dbReference type="GO" id="GO:0005524">
    <property type="term" value="F:ATP binding"/>
    <property type="evidence" value="ECO:0007669"/>
    <property type="project" value="UniProtKB-KW"/>
</dbReference>
<evidence type="ECO:0000259" key="16">
    <source>
        <dbReference type="PROSITE" id="PS50885"/>
    </source>
</evidence>
<evidence type="ECO:0000256" key="7">
    <source>
        <dbReference type="ARBA" id="ARBA00022692"/>
    </source>
</evidence>
<evidence type="ECO:0000256" key="1">
    <source>
        <dbReference type="ARBA" id="ARBA00000085"/>
    </source>
</evidence>
<dbReference type="InterPro" id="IPR010559">
    <property type="entry name" value="Sig_transdc_His_kin_internal"/>
</dbReference>
<comment type="catalytic activity">
    <reaction evidence="1">
        <text>ATP + protein L-histidine = ADP + protein N-phospho-L-histidine.</text>
        <dbReference type="EC" id="2.7.13.3"/>
    </reaction>
</comment>
<accession>A0A2S7F7U7</accession>
<name>A0A2S7F7U7_CLOBU</name>
<evidence type="ECO:0000256" key="3">
    <source>
        <dbReference type="ARBA" id="ARBA00012438"/>
    </source>
</evidence>
<keyword evidence="7 14" id="KW-0812">Transmembrane</keyword>
<feature type="domain" description="HAMP" evidence="16">
    <location>
        <begin position="296"/>
        <end position="345"/>
    </location>
</feature>
<dbReference type="Pfam" id="PF06580">
    <property type="entry name" value="His_kinase"/>
    <property type="match status" value="1"/>
</dbReference>
<dbReference type="InterPro" id="IPR036890">
    <property type="entry name" value="HATPase_C_sf"/>
</dbReference>
<evidence type="ECO:0000256" key="13">
    <source>
        <dbReference type="ARBA" id="ARBA00023136"/>
    </source>
</evidence>
<dbReference type="InterPro" id="IPR003594">
    <property type="entry name" value="HATPase_dom"/>
</dbReference>
<dbReference type="GO" id="GO:0005886">
    <property type="term" value="C:plasma membrane"/>
    <property type="evidence" value="ECO:0007669"/>
    <property type="project" value="UniProtKB-SubCell"/>
</dbReference>
<feature type="transmembrane region" description="Helical" evidence="14">
    <location>
        <begin position="17"/>
        <end position="41"/>
    </location>
</feature>
<evidence type="ECO:0000256" key="12">
    <source>
        <dbReference type="ARBA" id="ARBA00023012"/>
    </source>
</evidence>
<dbReference type="EC" id="2.7.13.3" evidence="3"/>
<dbReference type="AlphaFoldDB" id="A0A2S7F7U7"/>
<evidence type="ECO:0000256" key="8">
    <source>
        <dbReference type="ARBA" id="ARBA00022741"/>
    </source>
</evidence>
<dbReference type="EMBL" id="LRDH01000128">
    <property type="protein sequence ID" value="PPV13091.1"/>
    <property type="molecule type" value="Genomic_DNA"/>
</dbReference>
<comment type="caution">
    <text evidence="17">The sequence shown here is derived from an EMBL/GenBank/DDBJ whole genome shotgun (WGS) entry which is preliminary data.</text>
</comment>
<dbReference type="SMART" id="SM00387">
    <property type="entry name" value="HATPase_c"/>
    <property type="match status" value="1"/>
</dbReference>
<dbReference type="PANTHER" id="PTHR34220">
    <property type="entry name" value="SENSOR HISTIDINE KINASE YPDA"/>
    <property type="match status" value="1"/>
</dbReference>
<gene>
    <name evidence="17" type="ORF">AWN73_17365</name>
</gene>
<keyword evidence="4" id="KW-1003">Cell membrane</keyword>
<evidence type="ECO:0000313" key="18">
    <source>
        <dbReference type="Proteomes" id="UP000238081"/>
    </source>
</evidence>
<reference evidence="17 18" key="1">
    <citation type="submission" date="2016-01" db="EMBL/GenBank/DDBJ databases">
        <title>Characterization of the Clostridium difficile lineages that are prevalent in Hong Kong and China.</title>
        <authorList>
            <person name="Kwok J.S.-L."/>
            <person name="Lam W.-Y."/>
            <person name="Ip M."/>
            <person name="Chan T.-F."/>
            <person name="Hawkey P.M."/>
            <person name="Tsui S.K.-W."/>
        </authorList>
    </citation>
    <scope>NUCLEOTIDE SEQUENCE [LARGE SCALE GENOMIC DNA]</scope>
    <source>
        <strain evidence="17 18">300064</strain>
    </source>
</reference>
<keyword evidence="8" id="KW-0547">Nucleotide-binding</keyword>
<dbReference type="InterPro" id="IPR050640">
    <property type="entry name" value="Bact_2-comp_sensor_kinase"/>
</dbReference>
<evidence type="ECO:0000256" key="6">
    <source>
        <dbReference type="ARBA" id="ARBA00022679"/>
    </source>
</evidence>
<sequence length="563" mass="65620">MSQNKKNSFKHVIKKSFILYSLVPITIITLIFYNMLIISFSKWSYKDNRDMNEYISQLLEYELSEYKNDIIELSINEDTINILLNKQSNSKNIFENIYDKINRKKIKSIFHIYNIKGESVLTNSVNESDENKSKSIYDWGKFRNMNSYPQDVIMRIDKIQINPNVRTIYTIGKAVTYHDRVIGFIEFDILENELSNIISCSADEDIVITDKYNNNIINTNNFLLNKTGKFKSKEYESENQVITNSILNENIYIYTIKNTAFINKFFITGEIFLGIIFGLLFLVMICVANKIAAKNTKSIDILLNGIEYVKQGDLTKKVNITSGDEFEILGEYYNEMIDKVVELIKKNEEEAKIATLAQLKHLESQFNPHFIFNTLEMLRYMIKSNDPKCEKVTLAMARILRYSLDNKTRSTCLNTDIKYIKYYLDIQKLRFGDRFDYDIYINEDCEKAIIPKLIIQPIIENSIKYGYQNKEKLFIDIYAEQKDGDMLIQISDNGDGISNDLLHEINEIIKNKNNKSSHIGLYNVQKRISLLYGEKYGIEIDSREGIGTCILIKIPVFRGNNDD</sequence>
<dbReference type="CDD" id="cd06225">
    <property type="entry name" value="HAMP"/>
    <property type="match status" value="1"/>
</dbReference>
<evidence type="ECO:0000256" key="5">
    <source>
        <dbReference type="ARBA" id="ARBA00022553"/>
    </source>
</evidence>
<dbReference type="Proteomes" id="UP000238081">
    <property type="component" value="Unassembled WGS sequence"/>
</dbReference>
<dbReference type="SUPFAM" id="SSF55874">
    <property type="entry name" value="ATPase domain of HSP90 chaperone/DNA topoisomerase II/histidine kinase"/>
    <property type="match status" value="1"/>
</dbReference>
<dbReference type="Gene3D" id="3.30.565.10">
    <property type="entry name" value="Histidine kinase-like ATPase, C-terminal domain"/>
    <property type="match status" value="1"/>
</dbReference>
<comment type="subcellular location">
    <subcellularLocation>
        <location evidence="2">Cell membrane</location>
        <topology evidence="2">Multi-pass membrane protein</topology>
    </subcellularLocation>
</comment>
<feature type="domain" description="Histidine kinase" evidence="15">
    <location>
        <begin position="454"/>
        <end position="558"/>
    </location>
</feature>
<evidence type="ECO:0000256" key="9">
    <source>
        <dbReference type="ARBA" id="ARBA00022777"/>
    </source>
</evidence>
<dbReference type="PROSITE" id="PS50109">
    <property type="entry name" value="HIS_KIN"/>
    <property type="match status" value="1"/>
</dbReference>
<protein>
    <recommendedName>
        <fullName evidence="3">histidine kinase</fullName>
        <ecNumber evidence="3">2.7.13.3</ecNumber>
    </recommendedName>
</protein>
<evidence type="ECO:0000256" key="2">
    <source>
        <dbReference type="ARBA" id="ARBA00004651"/>
    </source>
</evidence>
<evidence type="ECO:0000313" key="17">
    <source>
        <dbReference type="EMBL" id="PPV13091.1"/>
    </source>
</evidence>
<proteinExistence type="predicted"/>
<evidence type="ECO:0000259" key="15">
    <source>
        <dbReference type="PROSITE" id="PS50109"/>
    </source>
</evidence>
<dbReference type="RefSeq" id="WP_043662628.1">
    <property type="nucleotide sequence ID" value="NZ_JSEG01000004.1"/>
</dbReference>
<dbReference type="Pfam" id="PF02518">
    <property type="entry name" value="HATPase_c"/>
    <property type="match status" value="1"/>
</dbReference>
<keyword evidence="6" id="KW-0808">Transferase</keyword>
<keyword evidence="13 14" id="KW-0472">Membrane</keyword>
<keyword evidence="11 14" id="KW-1133">Transmembrane helix</keyword>
<evidence type="ECO:0000256" key="14">
    <source>
        <dbReference type="SAM" id="Phobius"/>
    </source>
</evidence>
<evidence type="ECO:0000256" key="10">
    <source>
        <dbReference type="ARBA" id="ARBA00022840"/>
    </source>
</evidence>
<evidence type="ECO:0000256" key="4">
    <source>
        <dbReference type="ARBA" id="ARBA00022475"/>
    </source>
</evidence>
<dbReference type="PANTHER" id="PTHR34220:SF11">
    <property type="entry name" value="SENSOR PROTEIN KINASE HPTS"/>
    <property type="match status" value="1"/>
</dbReference>
<keyword evidence="10" id="KW-0067">ATP-binding</keyword>
<keyword evidence="9 17" id="KW-0418">Kinase</keyword>
<dbReference type="Gene3D" id="6.10.340.10">
    <property type="match status" value="1"/>
</dbReference>
<dbReference type="GO" id="GO:0000155">
    <property type="term" value="F:phosphorelay sensor kinase activity"/>
    <property type="evidence" value="ECO:0007669"/>
    <property type="project" value="InterPro"/>
</dbReference>
<keyword evidence="12" id="KW-0902">Two-component regulatory system</keyword>
<dbReference type="SMART" id="SM00304">
    <property type="entry name" value="HAMP"/>
    <property type="match status" value="1"/>
</dbReference>
<dbReference type="InterPro" id="IPR005467">
    <property type="entry name" value="His_kinase_dom"/>
</dbReference>
<keyword evidence="5" id="KW-0597">Phosphoprotein</keyword>
<dbReference type="InterPro" id="IPR003660">
    <property type="entry name" value="HAMP_dom"/>
</dbReference>